<comment type="caution">
    <text evidence="8">The sequence shown here is derived from an EMBL/GenBank/DDBJ whole genome shotgun (WGS) entry which is preliminary data.</text>
</comment>
<keyword evidence="7" id="KW-0812">Transmembrane</keyword>
<dbReference type="InterPro" id="IPR004938">
    <property type="entry name" value="XG_FTase"/>
</dbReference>
<name>A0AAV0KFC9_9ROSI</name>
<evidence type="ECO:0000256" key="1">
    <source>
        <dbReference type="ARBA" id="ARBA00010481"/>
    </source>
</evidence>
<keyword evidence="6 7" id="KW-0961">Cell wall biogenesis/degradation</keyword>
<keyword evidence="9" id="KW-1185">Reference proteome</keyword>
<organism evidence="8 9">
    <name type="scientific">Linum tenue</name>
    <dbReference type="NCBI Taxonomy" id="586396"/>
    <lineage>
        <taxon>Eukaryota</taxon>
        <taxon>Viridiplantae</taxon>
        <taxon>Streptophyta</taxon>
        <taxon>Embryophyta</taxon>
        <taxon>Tracheophyta</taxon>
        <taxon>Spermatophyta</taxon>
        <taxon>Magnoliopsida</taxon>
        <taxon>eudicotyledons</taxon>
        <taxon>Gunneridae</taxon>
        <taxon>Pentapetalae</taxon>
        <taxon>rosids</taxon>
        <taxon>fabids</taxon>
        <taxon>Malpighiales</taxon>
        <taxon>Linaceae</taxon>
        <taxon>Linum</taxon>
    </lineage>
</organism>
<dbReference type="Gene3D" id="3.40.50.11350">
    <property type="match status" value="1"/>
</dbReference>
<dbReference type="Pfam" id="PF03254">
    <property type="entry name" value="XG_FTase"/>
    <property type="match status" value="1"/>
</dbReference>
<keyword evidence="2 7" id="KW-0328">Glycosyltransferase</keyword>
<accession>A0AAV0KFC9</accession>
<comment type="function">
    <text evidence="7">May be involved in cell wall biosynthesis.</text>
</comment>
<dbReference type="EMBL" id="CAMGYJ010000005">
    <property type="protein sequence ID" value="CAI0421122.1"/>
    <property type="molecule type" value="Genomic_DNA"/>
</dbReference>
<evidence type="ECO:0000256" key="2">
    <source>
        <dbReference type="ARBA" id="ARBA00022676"/>
    </source>
</evidence>
<sequence length="537" mass="61156">MEKGQGCRRFLSAMAICFIALPILVILIPGIHQKASTFDVIGRLYKPHPVGERVQNLHGLSSDLGFDEKSCLSRLQSRRYRKSGTQRKPSAYLLSKLRIYEALHRHCGPYTESYNRTVQLIGSGDLSTFSSTNCKYLVWHPVHGIGNRIVSLASTFLYALLTDRVLLVDLGEDMTGLFCEPFRGSSWVMPREFPLKSLFRRNAFRFAHSVGSALKNGTLKVTEDSPEAPPFLFLNLYKGIYADADYCFYCDESQSFLSRVPWLIMLSDQYFMPSFFLIPSFKQEASKLFPEKEAVFFHLVHYLVHPSNRVWELITRFYDANLASANERIGLQVRLFKAQFRTSTVFTDQILACLLNQNLLPKIDNRSQELSSSAPRNQTTKAVLITSLYPQFYQNLSTMYSNKPTASGEVIRFYQPSHEEKQKFGDSEHNMKALVEIYLLSLCDKLVISSKSTFGYVAQGLGDTRAWILRRPGHGTNDPCVRDLSTDPCFHYPPYRTCNAAGNNNSSYVDVAEHVSYLKHCEDQNRGVKLVDVHEEL</sequence>
<gene>
    <name evidence="8" type="ORF">LITE_LOCUS18633</name>
</gene>
<evidence type="ECO:0000256" key="4">
    <source>
        <dbReference type="ARBA" id="ARBA00023034"/>
    </source>
</evidence>
<keyword evidence="7" id="KW-0472">Membrane</keyword>
<feature type="transmembrane region" description="Helical" evidence="7">
    <location>
        <begin position="12"/>
        <end position="31"/>
    </location>
</feature>
<dbReference type="GO" id="GO:0032580">
    <property type="term" value="C:Golgi cisterna membrane"/>
    <property type="evidence" value="ECO:0007669"/>
    <property type="project" value="UniProtKB-SubCell"/>
</dbReference>
<evidence type="ECO:0000313" key="8">
    <source>
        <dbReference type="EMBL" id="CAI0421122.1"/>
    </source>
</evidence>
<evidence type="ECO:0000256" key="6">
    <source>
        <dbReference type="ARBA" id="ARBA00023316"/>
    </source>
</evidence>
<dbReference type="Gene3D" id="3.40.50.11340">
    <property type="match status" value="1"/>
</dbReference>
<keyword evidence="7" id="KW-1133">Transmembrane helix</keyword>
<dbReference type="EC" id="2.4.1.-" evidence="7"/>
<dbReference type="GO" id="GO:0008107">
    <property type="term" value="F:galactoside 2-alpha-L-fucosyltransferase activity"/>
    <property type="evidence" value="ECO:0007669"/>
    <property type="project" value="InterPro"/>
</dbReference>
<reference evidence="8" key="1">
    <citation type="submission" date="2022-08" db="EMBL/GenBank/DDBJ databases">
        <authorList>
            <person name="Gutierrez-Valencia J."/>
        </authorList>
    </citation>
    <scope>NUCLEOTIDE SEQUENCE</scope>
</reference>
<dbReference type="FunFam" id="3.40.50.11340:FF:000005">
    <property type="entry name" value="Galactoside 2-alpha-L-fucosyltransferase"/>
    <property type="match status" value="1"/>
</dbReference>
<evidence type="ECO:0000256" key="7">
    <source>
        <dbReference type="RuleBase" id="RU367004"/>
    </source>
</evidence>
<evidence type="ECO:0000256" key="5">
    <source>
        <dbReference type="ARBA" id="ARBA00023180"/>
    </source>
</evidence>
<protein>
    <recommendedName>
        <fullName evidence="7">Fucosyltransferase</fullName>
        <ecNumber evidence="7">2.4.1.-</ecNumber>
    </recommendedName>
</protein>
<comment type="subcellular location">
    <subcellularLocation>
        <location evidence="7">Golgi apparatus</location>
        <location evidence="7">Golgi stack membrane</location>
        <topology evidence="7">Single-pass type II membrane protein</topology>
    </subcellularLocation>
</comment>
<evidence type="ECO:0000313" key="9">
    <source>
        <dbReference type="Proteomes" id="UP001154282"/>
    </source>
</evidence>
<keyword evidence="4 7" id="KW-0333">Golgi apparatus</keyword>
<keyword evidence="5" id="KW-0325">Glycoprotein</keyword>
<keyword evidence="3 7" id="KW-0808">Transferase</keyword>
<evidence type="ECO:0000256" key="3">
    <source>
        <dbReference type="ARBA" id="ARBA00022679"/>
    </source>
</evidence>
<dbReference type="PANTHER" id="PTHR31889:SF52">
    <property type="entry name" value="FUCOSYLTRANSFERASE"/>
    <property type="match status" value="1"/>
</dbReference>
<dbReference type="GO" id="GO:0071555">
    <property type="term" value="P:cell wall organization"/>
    <property type="evidence" value="ECO:0007669"/>
    <property type="project" value="UniProtKB-UniRule"/>
</dbReference>
<dbReference type="Proteomes" id="UP001154282">
    <property type="component" value="Unassembled WGS sequence"/>
</dbReference>
<dbReference type="PANTHER" id="PTHR31889">
    <property type="entry name" value="FUCOSYLTRANSFERASE 2-RELATED"/>
    <property type="match status" value="1"/>
</dbReference>
<proteinExistence type="inferred from homology"/>
<dbReference type="GO" id="GO:0042546">
    <property type="term" value="P:cell wall biogenesis"/>
    <property type="evidence" value="ECO:0007669"/>
    <property type="project" value="InterPro"/>
</dbReference>
<dbReference type="GO" id="GO:0009969">
    <property type="term" value="P:xyloglucan biosynthetic process"/>
    <property type="evidence" value="ECO:0007669"/>
    <property type="project" value="TreeGrafter"/>
</dbReference>
<dbReference type="AlphaFoldDB" id="A0AAV0KFC9"/>
<comment type="similarity">
    <text evidence="1 7">Belongs to the glycosyltransferase 37 family.</text>
</comment>